<dbReference type="EMBL" id="MBTG01000019">
    <property type="protein sequence ID" value="OPH54961.1"/>
    <property type="molecule type" value="Genomic_DNA"/>
</dbReference>
<organism evidence="2 3">
    <name type="scientific">Paenibacillus ferrarius</name>
    <dbReference type="NCBI Taxonomy" id="1469647"/>
    <lineage>
        <taxon>Bacteria</taxon>
        <taxon>Bacillati</taxon>
        <taxon>Bacillota</taxon>
        <taxon>Bacilli</taxon>
        <taxon>Bacillales</taxon>
        <taxon>Paenibacillaceae</taxon>
        <taxon>Paenibacillus</taxon>
    </lineage>
</organism>
<reference evidence="3" key="1">
    <citation type="submission" date="2016-07" db="EMBL/GenBank/DDBJ databases">
        <authorList>
            <person name="Florea S."/>
            <person name="Webb J.S."/>
            <person name="Jaromczyk J."/>
            <person name="Schardl C.L."/>
        </authorList>
    </citation>
    <scope>NUCLEOTIDE SEQUENCE [LARGE SCALE GENOMIC DNA]</scope>
    <source>
        <strain evidence="3">CY1</strain>
    </source>
</reference>
<dbReference type="InterPro" id="IPR035992">
    <property type="entry name" value="Ricin_B-like_lectins"/>
</dbReference>
<dbReference type="Proteomes" id="UP000190626">
    <property type="component" value="Unassembled WGS sequence"/>
</dbReference>
<dbReference type="SUPFAM" id="SSF50370">
    <property type="entry name" value="Ricin B-like lectins"/>
    <property type="match status" value="1"/>
</dbReference>
<dbReference type="Gene3D" id="3.20.20.80">
    <property type="entry name" value="Glycosidases"/>
    <property type="match status" value="1"/>
</dbReference>
<dbReference type="SMART" id="SM00458">
    <property type="entry name" value="RICIN"/>
    <property type="match status" value="1"/>
</dbReference>
<dbReference type="AlphaFoldDB" id="A0A1V4HH59"/>
<dbReference type="SUPFAM" id="SSF51445">
    <property type="entry name" value="(Trans)glycosidases"/>
    <property type="match status" value="1"/>
</dbReference>
<dbReference type="STRING" id="1469647.BC351_30005"/>
<gene>
    <name evidence="2" type="ORF">BC351_30005</name>
</gene>
<dbReference type="CDD" id="cd00161">
    <property type="entry name" value="beta-trefoil_Ricin-like"/>
    <property type="match status" value="1"/>
</dbReference>
<accession>A0A1V4HH59</accession>
<dbReference type="InterPro" id="IPR000772">
    <property type="entry name" value="Ricin_B_lectin"/>
</dbReference>
<evidence type="ECO:0000313" key="2">
    <source>
        <dbReference type="EMBL" id="OPH54961.1"/>
    </source>
</evidence>
<feature type="domain" description="Ricin B lectin" evidence="1">
    <location>
        <begin position="523"/>
        <end position="657"/>
    </location>
</feature>
<name>A0A1V4HH59_9BACL</name>
<comment type="caution">
    <text evidence="2">The sequence shown here is derived from an EMBL/GenBank/DDBJ whole genome shotgun (WGS) entry which is preliminary data.</text>
</comment>
<proteinExistence type="predicted"/>
<keyword evidence="3" id="KW-1185">Reference proteome</keyword>
<dbReference type="InterPro" id="IPR017853">
    <property type="entry name" value="GH"/>
</dbReference>
<dbReference type="Gene3D" id="2.80.10.50">
    <property type="match status" value="2"/>
</dbReference>
<dbReference type="Pfam" id="PF14200">
    <property type="entry name" value="RicinB_lectin_2"/>
    <property type="match status" value="1"/>
</dbReference>
<sequence>MVKLKRFRLKKWMVMSLIALMMSLSLLGGFPGKSKVAYADQLTDLTSFYTAMDHSKGWVDLSSNNISYLIADQANLSSGLTVTDLDGGKPYKGKKVTDWSSAAQQFSWTVKSTIASNYYVDALINGSSGVVVQVSNGSSNASYTIGSNGWDKLRLGQISIPVGTSTVTIKALSGSINMQLKSLELIPSGSLTAIQTSIANSKSKATWMTSSPVGVMYQWGQWGSNPDGTQPSWPTPYANFDYNAFADRVANMGADFVVWSITWTSYYVPAPITSIDNVLTGRTSSVDYLDKMLTALKNKGIRVMFYYHTGHDSNPNLNWWNNFWTVSPNGNYARKESAINKWQNIVAEIGNRYGTKLDGWMFDDGALYYPAPYESLTASARAGNSDRLVSFNSSYVFDAGPRLTDYEDYFFGEGNSGDLFDSAISNGKYTSGPFKGEFAFGNFQTEAGDWGVRTGDTSPITTTMSFDTFNSTATKAKDTKQAMAYNMRMWTNMGQSQTSIDRFTAASAAAHSSGGVTTIDPTKWYKIQSKSNPNYVLDISTVNNGGRAQVGQYVGNDRQQFKFIDVGGGYYRIAVRNNTNYGIDVSGTPANGTVTQSWEYVGNDRQQFLLTNVGDSNFKIAVRNNPSYVIDVDEPANGVQLKTWQYVGNNRQQWQLVEVQ</sequence>
<evidence type="ECO:0000259" key="1">
    <source>
        <dbReference type="SMART" id="SM00458"/>
    </source>
</evidence>
<evidence type="ECO:0000313" key="3">
    <source>
        <dbReference type="Proteomes" id="UP000190626"/>
    </source>
</evidence>
<protein>
    <recommendedName>
        <fullName evidence="1">Ricin B lectin domain-containing protein</fullName>
    </recommendedName>
</protein>